<dbReference type="SMART" id="SM00418">
    <property type="entry name" value="HTH_ARSR"/>
    <property type="match status" value="1"/>
</dbReference>
<sequence>MVNDSPEQLNTVFFALADPTRRAILERLAHGEASGTELARPFSISVPAISKHLRVLEHAELILHRKEGRTHLFRLAARPLKEAATWLEHYRQFWETQFDALDTYLHMTSEEEHDPDDPSRIS</sequence>
<dbReference type="CDD" id="cd00090">
    <property type="entry name" value="HTH_ARSR"/>
    <property type="match status" value="1"/>
</dbReference>
<evidence type="ECO:0000259" key="1">
    <source>
        <dbReference type="PROSITE" id="PS50987"/>
    </source>
</evidence>
<dbReference type="InterPro" id="IPR011991">
    <property type="entry name" value="ArsR-like_HTH"/>
</dbReference>
<accession>A0ABQ3UXP0</accession>
<protein>
    <submittedName>
        <fullName evidence="2">Transcriptional regulator</fullName>
    </submittedName>
</protein>
<evidence type="ECO:0000313" key="2">
    <source>
        <dbReference type="EMBL" id="GHO57317.1"/>
    </source>
</evidence>
<proteinExistence type="predicted"/>
<dbReference type="PRINTS" id="PR00778">
    <property type="entry name" value="HTHARSR"/>
</dbReference>
<dbReference type="PANTHER" id="PTHR38600">
    <property type="entry name" value="TRANSCRIPTIONAL REGULATORY PROTEIN"/>
    <property type="match status" value="1"/>
</dbReference>
<dbReference type="SUPFAM" id="SSF46785">
    <property type="entry name" value="Winged helix' DNA-binding domain"/>
    <property type="match status" value="1"/>
</dbReference>
<dbReference type="NCBIfam" id="NF033788">
    <property type="entry name" value="HTH_metalloreg"/>
    <property type="match status" value="1"/>
</dbReference>
<dbReference type="EMBL" id="BNJG01000002">
    <property type="protein sequence ID" value="GHO57317.1"/>
    <property type="molecule type" value="Genomic_DNA"/>
</dbReference>
<name>A0ABQ3UXP0_9CHLR</name>
<dbReference type="InterPro" id="IPR001845">
    <property type="entry name" value="HTH_ArsR_DNA-bd_dom"/>
</dbReference>
<comment type="caution">
    <text evidence="2">The sequence shown here is derived from an EMBL/GenBank/DDBJ whole genome shotgun (WGS) entry which is preliminary data.</text>
</comment>
<dbReference type="Proteomes" id="UP000654345">
    <property type="component" value="Unassembled WGS sequence"/>
</dbReference>
<dbReference type="Gene3D" id="1.10.10.10">
    <property type="entry name" value="Winged helix-like DNA-binding domain superfamily/Winged helix DNA-binding domain"/>
    <property type="match status" value="1"/>
</dbReference>
<dbReference type="PANTHER" id="PTHR38600:SF2">
    <property type="entry name" value="SLL0088 PROTEIN"/>
    <property type="match status" value="1"/>
</dbReference>
<feature type="domain" description="HTH arsR-type" evidence="1">
    <location>
        <begin position="1"/>
        <end position="95"/>
    </location>
</feature>
<organism evidence="2 3">
    <name type="scientific">Ktedonobacter robiniae</name>
    <dbReference type="NCBI Taxonomy" id="2778365"/>
    <lineage>
        <taxon>Bacteria</taxon>
        <taxon>Bacillati</taxon>
        <taxon>Chloroflexota</taxon>
        <taxon>Ktedonobacteria</taxon>
        <taxon>Ktedonobacterales</taxon>
        <taxon>Ktedonobacteraceae</taxon>
        <taxon>Ktedonobacter</taxon>
    </lineage>
</organism>
<dbReference type="PROSITE" id="PS50987">
    <property type="entry name" value="HTH_ARSR_2"/>
    <property type="match status" value="1"/>
</dbReference>
<dbReference type="InterPro" id="IPR036388">
    <property type="entry name" value="WH-like_DNA-bd_sf"/>
</dbReference>
<keyword evidence="3" id="KW-1185">Reference proteome</keyword>
<gene>
    <name evidence="2" type="ORF">KSB_57920</name>
</gene>
<dbReference type="Pfam" id="PF12840">
    <property type="entry name" value="HTH_20"/>
    <property type="match status" value="1"/>
</dbReference>
<evidence type="ECO:0000313" key="3">
    <source>
        <dbReference type="Proteomes" id="UP000654345"/>
    </source>
</evidence>
<reference evidence="2 3" key="1">
    <citation type="journal article" date="2021" name="Int. J. Syst. Evol. Microbiol.">
        <title>Reticulibacter mediterranei gen. nov., sp. nov., within the new family Reticulibacteraceae fam. nov., and Ktedonospora formicarum gen. nov., sp. nov., Ktedonobacter robiniae sp. nov., Dictyobacter formicarum sp. nov. and Dictyobacter arantiisoli sp. nov., belonging to the class Ktedonobacteria.</title>
        <authorList>
            <person name="Yabe S."/>
            <person name="Zheng Y."/>
            <person name="Wang C.M."/>
            <person name="Sakai Y."/>
            <person name="Abe K."/>
            <person name="Yokota A."/>
            <person name="Donadio S."/>
            <person name="Cavaletti L."/>
            <person name="Monciardini P."/>
        </authorList>
    </citation>
    <scope>NUCLEOTIDE SEQUENCE [LARGE SCALE GENOMIC DNA]</scope>
    <source>
        <strain evidence="2 3">SOSP1-30</strain>
    </source>
</reference>
<dbReference type="RefSeq" id="WP_374226822.1">
    <property type="nucleotide sequence ID" value="NZ_BNJG01000002.1"/>
</dbReference>
<dbReference type="InterPro" id="IPR036390">
    <property type="entry name" value="WH_DNA-bd_sf"/>
</dbReference>